<protein>
    <recommendedName>
        <fullName evidence="1">N-acetyltransferase domain-containing protein</fullName>
    </recommendedName>
</protein>
<comment type="caution">
    <text evidence="2">The sequence shown here is derived from an EMBL/GenBank/DDBJ whole genome shotgun (WGS) entry which is preliminary data.</text>
</comment>
<keyword evidence="3" id="KW-1185">Reference proteome</keyword>
<dbReference type="Pfam" id="PF00583">
    <property type="entry name" value="Acetyltransf_1"/>
    <property type="match status" value="1"/>
</dbReference>
<dbReference type="OrthoDB" id="410198at2759"/>
<dbReference type="Gene3D" id="3.40.630.30">
    <property type="match status" value="1"/>
</dbReference>
<dbReference type="SUPFAM" id="SSF55729">
    <property type="entry name" value="Acyl-CoA N-acyltransferases (Nat)"/>
    <property type="match status" value="1"/>
</dbReference>
<organism evidence="2 3">
    <name type="scientific">Lojkania enalia</name>
    <dbReference type="NCBI Taxonomy" id="147567"/>
    <lineage>
        <taxon>Eukaryota</taxon>
        <taxon>Fungi</taxon>
        <taxon>Dikarya</taxon>
        <taxon>Ascomycota</taxon>
        <taxon>Pezizomycotina</taxon>
        <taxon>Dothideomycetes</taxon>
        <taxon>Pleosporomycetidae</taxon>
        <taxon>Pleosporales</taxon>
        <taxon>Pleosporales incertae sedis</taxon>
        <taxon>Lojkania</taxon>
    </lineage>
</organism>
<dbReference type="PROSITE" id="PS51186">
    <property type="entry name" value="GNAT"/>
    <property type="match status" value="1"/>
</dbReference>
<evidence type="ECO:0000313" key="2">
    <source>
        <dbReference type="EMBL" id="KAF2268655.1"/>
    </source>
</evidence>
<dbReference type="InterPro" id="IPR052523">
    <property type="entry name" value="Trichothecene_AcTrans"/>
</dbReference>
<dbReference type="EMBL" id="ML986585">
    <property type="protein sequence ID" value="KAF2268655.1"/>
    <property type="molecule type" value="Genomic_DNA"/>
</dbReference>
<sequence>MDSTEGLRSIDSEHTLRQAHTREEMDAILDVIWAANYTPYEPFAQLFFPVLGFQPSDRDDSIAESKERFWNFHQSDSGSNWYYVEYVPTGKAVGCAQWEVRLENPFPNGPPNLTAPWWPNGEHREFCELILNQVYKPRAHWMTRPHLALNWMAVHPAHRRRGVGSLLMQVGIQRADQLNLEAWMEASVMGKPVYEKFGFRSLFKMAFDTEKNNASDQWHKMEHEMTPQPFFVMWRPKQGSWEEVIQGVTRKVDMPWVRGIEQNMG</sequence>
<proteinExistence type="predicted"/>
<accession>A0A9P4KHE1</accession>
<dbReference type="CDD" id="cd04301">
    <property type="entry name" value="NAT_SF"/>
    <property type="match status" value="1"/>
</dbReference>
<dbReference type="AlphaFoldDB" id="A0A9P4KHE1"/>
<reference evidence="3" key="1">
    <citation type="journal article" date="2020" name="Stud. Mycol.">
        <title>101 Dothideomycetes genomes: A test case for predicting lifestyles and emergence of pathogens.</title>
        <authorList>
            <person name="Haridas S."/>
            <person name="Albert R."/>
            <person name="Binder M."/>
            <person name="Bloem J."/>
            <person name="LaButti K."/>
            <person name="Salamov A."/>
            <person name="Andreopoulos B."/>
            <person name="Baker S."/>
            <person name="Barry K."/>
            <person name="Bills G."/>
            <person name="Bluhm B."/>
            <person name="Cannon C."/>
            <person name="Castanera R."/>
            <person name="Culley D."/>
            <person name="Daum C."/>
            <person name="Ezra D."/>
            <person name="Gonzalez J."/>
            <person name="Henrissat B."/>
            <person name="Kuo A."/>
            <person name="Liang C."/>
            <person name="Lipzen A."/>
            <person name="Lutzoni F."/>
            <person name="Magnuson J."/>
            <person name="Mondo S."/>
            <person name="Nolan M."/>
            <person name="Ohm R."/>
            <person name="Pangilinan J."/>
            <person name="Park H.-J."/>
            <person name="Ramirez L."/>
            <person name="Alfaro M."/>
            <person name="Sun H."/>
            <person name="Tritt A."/>
            <person name="Yoshinaga Y."/>
            <person name="Zwiers L.-H."/>
            <person name="Turgeon B."/>
            <person name="Goodwin S."/>
            <person name="Spatafora J."/>
            <person name="Crous P."/>
            <person name="Grigoriev I."/>
        </authorList>
    </citation>
    <scope>NUCLEOTIDE SEQUENCE [LARGE SCALE GENOMIC DNA]</scope>
    <source>
        <strain evidence="3">CBS 304.66</strain>
    </source>
</reference>
<dbReference type="Proteomes" id="UP000800093">
    <property type="component" value="Unassembled WGS sequence"/>
</dbReference>
<dbReference type="PANTHER" id="PTHR42791">
    <property type="entry name" value="GNAT FAMILY ACETYLTRANSFERASE"/>
    <property type="match status" value="1"/>
</dbReference>
<dbReference type="PANTHER" id="PTHR42791:SF5">
    <property type="entry name" value="HYPOTHETICAL ACETYLTRANSFERASE (EUROFUNG)"/>
    <property type="match status" value="1"/>
</dbReference>
<dbReference type="GO" id="GO:0016747">
    <property type="term" value="F:acyltransferase activity, transferring groups other than amino-acyl groups"/>
    <property type="evidence" value="ECO:0007669"/>
    <property type="project" value="InterPro"/>
</dbReference>
<dbReference type="InterPro" id="IPR016181">
    <property type="entry name" value="Acyl_CoA_acyltransferase"/>
</dbReference>
<name>A0A9P4KHE1_9PLEO</name>
<evidence type="ECO:0000313" key="3">
    <source>
        <dbReference type="Proteomes" id="UP000800093"/>
    </source>
</evidence>
<dbReference type="InterPro" id="IPR000182">
    <property type="entry name" value="GNAT_dom"/>
</dbReference>
<gene>
    <name evidence="2" type="ORF">CC78DRAFT_565162</name>
</gene>
<feature type="domain" description="N-acetyltransferase" evidence="1">
    <location>
        <begin position="82"/>
        <end position="224"/>
    </location>
</feature>
<evidence type="ECO:0000259" key="1">
    <source>
        <dbReference type="PROSITE" id="PS51186"/>
    </source>
</evidence>